<gene>
    <name evidence="2" type="ORF">CDL15_Pgr004119</name>
</gene>
<dbReference type="EMBL" id="MTKT01001810">
    <property type="protein sequence ID" value="OWM83689.1"/>
    <property type="molecule type" value="Genomic_DNA"/>
</dbReference>
<protein>
    <recommendedName>
        <fullName evidence="1">U3 small nucleolar RNA-associated protein 20 domain-containing protein</fullName>
    </recommendedName>
</protein>
<name>A0A218XG78_PUNGR</name>
<sequence length="246" mass="27917">MQKLLNLESDKVNVNINLAMLKLLKQLPGEIMESQLPSFIHCISNFLKSRLESIRDEARISSPVALSLLKAIIQRKFAAHEICDVVTQVQESMVTSQVEPIPVKSLCLIQINYLYRSSKFAKDMPGRLYLLAQEISESLRSTFGIENNVRVHAQTRKEFNDERDNTKRDEKLMAVVDPARNTKRKLRIAAKNCANKRRKIMSMKMQRGGCASSKGMRRKKPGKIPTCGLPGFILTGLYFGRRGIHS</sequence>
<reference evidence="3" key="1">
    <citation type="journal article" date="2017" name="Plant J.">
        <title>The pomegranate (Punica granatum L.) genome and the genomics of punicalagin biosynthesis.</title>
        <authorList>
            <person name="Qin G."/>
            <person name="Xu C."/>
            <person name="Ming R."/>
            <person name="Tang H."/>
            <person name="Guyot R."/>
            <person name="Kramer E.M."/>
            <person name="Hu Y."/>
            <person name="Yi X."/>
            <person name="Qi Y."/>
            <person name="Xu X."/>
            <person name="Gao Z."/>
            <person name="Pan H."/>
            <person name="Jian J."/>
            <person name="Tian Y."/>
            <person name="Yue Z."/>
            <person name="Xu Y."/>
        </authorList>
    </citation>
    <scope>NUCLEOTIDE SEQUENCE [LARGE SCALE GENOMIC DNA]</scope>
    <source>
        <strain evidence="3">cv. Dabenzi</strain>
    </source>
</reference>
<dbReference type="PANTHER" id="PTHR17695">
    <property type="entry name" value="SMALL SUBUNIT PROCESSOME COMPONENT 20 HOMOLOG"/>
    <property type="match status" value="1"/>
</dbReference>
<evidence type="ECO:0000313" key="3">
    <source>
        <dbReference type="Proteomes" id="UP000197138"/>
    </source>
</evidence>
<organism evidence="2 3">
    <name type="scientific">Punica granatum</name>
    <name type="common">Pomegranate</name>
    <dbReference type="NCBI Taxonomy" id="22663"/>
    <lineage>
        <taxon>Eukaryota</taxon>
        <taxon>Viridiplantae</taxon>
        <taxon>Streptophyta</taxon>
        <taxon>Embryophyta</taxon>
        <taxon>Tracheophyta</taxon>
        <taxon>Spermatophyta</taxon>
        <taxon>Magnoliopsida</taxon>
        <taxon>eudicotyledons</taxon>
        <taxon>Gunneridae</taxon>
        <taxon>Pentapetalae</taxon>
        <taxon>rosids</taxon>
        <taxon>malvids</taxon>
        <taxon>Myrtales</taxon>
        <taxon>Lythraceae</taxon>
        <taxon>Punica</taxon>
    </lineage>
</organism>
<dbReference type="InterPro" id="IPR052575">
    <property type="entry name" value="SSU_processome_comp_20"/>
</dbReference>
<dbReference type="Proteomes" id="UP000197138">
    <property type="component" value="Unassembled WGS sequence"/>
</dbReference>
<proteinExistence type="predicted"/>
<dbReference type="PANTHER" id="PTHR17695:SF11">
    <property type="entry name" value="SMALL SUBUNIT PROCESSOME COMPONENT 20 HOMOLOG"/>
    <property type="match status" value="1"/>
</dbReference>
<dbReference type="Pfam" id="PF20416">
    <property type="entry name" value="UTP20"/>
    <property type="match status" value="1"/>
</dbReference>
<dbReference type="GO" id="GO:0032040">
    <property type="term" value="C:small-subunit processome"/>
    <property type="evidence" value="ECO:0007669"/>
    <property type="project" value="TreeGrafter"/>
</dbReference>
<evidence type="ECO:0000259" key="1">
    <source>
        <dbReference type="Pfam" id="PF20416"/>
    </source>
</evidence>
<comment type="caution">
    <text evidence="2">The sequence shown here is derived from an EMBL/GenBank/DDBJ whole genome shotgun (WGS) entry which is preliminary data.</text>
</comment>
<evidence type="ECO:0000313" key="2">
    <source>
        <dbReference type="EMBL" id="OWM83689.1"/>
    </source>
</evidence>
<accession>A0A218XG78</accession>
<dbReference type="AlphaFoldDB" id="A0A218XG78"/>
<dbReference type="InterPro" id="IPR046523">
    <property type="entry name" value="UTP20_dom"/>
</dbReference>
<feature type="domain" description="U3 small nucleolar RNA-associated protein 20" evidence="1">
    <location>
        <begin position="9"/>
        <end position="59"/>
    </location>
</feature>
<dbReference type="GO" id="GO:0030686">
    <property type="term" value="C:90S preribosome"/>
    <property type="evidence" value="ECO:0007669"/>
    <property type="project" value="TreeGrafter"/>
</dbReference>